<dbReference type="Gene3D" id="3.90.180.10">
    <property type="entry name" value="Medium-chain alcohol dehydrogenases, catalytic domain"/>
    <property type="match status" value="1"/>
</dbReference>
<evidence type="ECO:0000256" key="4">
    <source>
        <dbReference type="ARBA" id="ARBA00022833"/>
    </source>
</evidence>
<dbReference type="PANTHER" id="PTHR42940:SF8">
    <property type="entry name" value="VACUOLAR PROTEIN SORTING-ASSOCIATED PROTEIN 11"/>
    <property type="match status" value="1"/>
</dbReference>
<dbReference type="CDD" id="cd08298">
    <property type="entry name" value="CAD2"/>
    <property type="match status" value="1"/>
</dbReference>
<feature type="domain" description="Alcohol dehydrogenase-like N-terminal" evidence="6">
    <location>
        <begin position="31"/>
        <end position="141"/>
    </location>
</feature>
<protein>
    <submittedName>
        <fullName evidence="7">Alcohol dehydrogenase</fullName>
    </submittedName>
</protein>
<organism evidence="7">
    <name type="scientific">Thermodesulfobacterium geofontis</name>
    <dbReference type="NCBI Taxonomy" id="1295609"/>
    <lineage>
        <taxon>Bacteria</taxon>
        <taxon>Pseudomonadati</taxon>
        <taxon>Thermodesulfobacteriota</taxon>
        <taxon>Thermodesulfobacteria</taxon>
        <taxon>Thermodesulfobacteriales</taxon>
        <taxon>Thermodesulfobacteriaceae</taxon>
        <taxon>Thermodesulfobacterium</taxon>
    </lineage>
</organism>
<dbReference type="SUPFAM" id="SSF50129">
    <property type="entry name" value="GroES-like"/>
    <property type="match status" value="1"/>
</dbReference>
<gene>
    <name evidence="7" type="ORF">ENU91_02345</name>
</gene>
<dbReference type="SUPFAM" id="SSF51735">
    <property type="entry name" value="NAD(P)-binding Rossmann-fold domains"/>
    <property type="match status" value="1"/>
</dbReference>
<dbReference type="EMBL" id="DTEI01000048">
    <property type="protein sequence ID" value="HGU15480.1"/>
    <property type="molecule type" value="Genomic_DNA"/>
</dbReference>
<sequence length="343" mass="38786">MKAWVIEAINPISEDTNPLKLVELDDPEPAKDEIVIKVHACGICHTEIDEIEGRAQPSFFPIIPGHQIVGEVVKIGEEVTKFKIGDRVGAGWIYFSCEKCEYCKKGLENLCSQFKATGKDVHGGYAEYFKIKENFAFPLPKTFSYEECAPLFCAGAIGYRSIKLANPRDEQNIGLVGFGASGHLVLKTIRFLFPFSKIFVFARNPKQKELALSLGAFWVGDIEEEPPQKLHCAIDTTPVWKPPLSILKYLVPGGRLVINAIRKEDKDKDTFLNLNYARDLWLEKEIKSVANVTRKDIKEFLQLVETFNIRPEIEVYPFEKANQALKDIKNKKIKGAKVLKIIE</sequence>
<name>A0A7V4JPV8_9BACT</name>
<proteinExistence type="inferred from homology"/>
<keyword evidence="4" id="KW-0862">Zinc</keyword>
<dbReference type="InterPro" id="IPR013154">
    <property type="entry name" value="ADH-like_N"/>
</dbReference>
<dbReference type="PANTHER" id="PTHR42940">
    <property type="entry name" value="ALCOHOL DEHYDROGENASE 1-RELATED"/>
    <property type="match status" value="1"/>
</dbReference>
<comment type="caution">
    <text evidence="7">The sequence shown here is derived from an EMBL/GenBank/DDBJ whole genome shotgun (WGS) entry which is preliminary data.</text>
</comment>
<dbReference type="InterPro" id="IPR011032">
    <property type="entry name" value="GroES-like_sf"/>
</dbReference>
<comment type="similarity">
    <text evidence="2">Belongs to the zinc-containing alcohol dehydrogenase family.</text>
</comment>
<evidence type="ECO:0000256" key="5">
    <source>
        <dbReference type="ARBA" id="ARBA00023002"/>
    </source>
</evidence>
<keyword evidence="5" id="KW-0560">Oxidoreductase</keyword>
<dbReference type="Gene3D" id="3.40.50.720">
    <property type="entry name" value="NAD(P)-binding Rossmann-like Domain"/>
    <property type="match status" value="1"/>
</dbReference>
<dbReference type="Pfam" id="PF08240">
    <property type="entry name" value="ADH_N"/>
    <property type="match status" value="1"/>
</dbReference>
<dbReference type="InterPro" id="IPR014187">
    <property type="entry name" value="ADH_Zn_typ-2"/>
</dbReference>
<comment type="cofactor">
    <cofactor evidence="1">
        <name>Zn(2+)</name>
        <dbReference type="ChEBI" id="CHEBI:29105"/>
    </cofactor>
</comment>
<dbReference type="InterPro" id="IPR036291">
    <property type="entry name" value="NAD(P)-bd_dom_sf"/>
</dbReference>
<dbReference type="GO" id="GO:0046872">
    <property type="term" value="F:metal ion binding"/>
    <property type="evidence" value="ECO:0007669"/>
    <property type="project" value="UniProtKB-KW"/>
</dbReference>
<evidence type="ECO:0000313" key="7">
    <source>
        <dbReference type="EMBL" id="HGU15480.1"/>
    </source>
</evidence>
<dbReference type="GO" id="GO:0005737">
    <property type="term" value="C:cytoplasm"/>
    <property type="evidence" value="ECO:0007669"/>
    <property type="project" value="TreeGrafter"/>
</dbReference>
<evidence type="ECO:0000256" key="3">
    <source>
        <dbReference type="ARBA" id="ARBA00022723"/>
    </source>
</evidence>
<evidence type="ECO:0000259" key="6">
    <source>
        <dbReference type="Pfam" id="PF08240"/>
    </source>
</evidence>
<reference evidence="7" key="1">
    <citation type="journal article" date="2020" name="mSystems">
        <title>Genome- and Community-Level Interaction Insights into Carbon Utilization and Element Cycling Functions of Hydrothermarchaeota in Hydrothermal Sediment.</title>
        <authorList>
            <person name="Zhou Z."/>
            <person name="Liu Y."/>
            <person name="Xu W."/>
            <person name="Pan J."/>
            <person name="Luo Z.H."/>
            <person name="Li M."/>
        </authorList>
    </citation>
    <scope>NUCLEOTIDE SEQUENCE [LARGE SCALE GENOMIC DNA]</scope>
    <source>
        <strain evidence="7">SpSt-711</strain>
    </source>
</reference>
<dbReference type="AlphaFoldDB" id="A0A7V4JPV8"/>
<evidence type="ECO:0000256" key="2">
    <source>
        <dbReference type="ARBA" id="ARBA00008072"/>
    </source>
</evidence>
<accession>A0A7V4JPV8</accession>
<keyword evidence="3" id="KW-0479">Metal-binding</keyword>
<evidence type="ECO:0000256" key="1">
    <source>
        <dbReference type="ARBA" id="ARBA00001947"/>
    </source>
</evidence>
<dbReference type="GO" id="GO:0004022">
    <property type="term" value="F:alcohol dehydrogenase (NAD+) activity"/>
    <property type="evidence" value="ECO:0007669"/>
    <property type="project" value="TreeGrafter"/>
</dbReference>